<dbReference type="GO" id="GO:0003906">
    <property type="term" value="F:DNA-(apurinic or apyrimidinic site) endonuclease activity"/>
    <property type="evidence" value="ECO:0007669"/>
    <property type="project" value="TreeGrafter"/>
</dbReference>
<dbReference type="Proteomes" id="UP000541558">
    <property type="component" value="Unassembled WGS sequence"/>
</dbReference>
<dbReference type="PANTHER" id="PTHR21445">
    <property type="entry name" value="ENDONUCLEASE IV ENDODEOXYRIBONUCLEASE IV"/>
    <property type="match status" value="1"/>
</dbReference>
<dbReference type="Gene3D" id="3.20.20.150">
    <property type="entry name" value="Divalent-metal-dependent TIM barrel enzymes"/>
    <property type="match status" value="3"/>
</dbReference>
<accession>A0A8H5B915</accession>
<dbReference type="GO" id="GO:0006284">
    <property type="term" value="P:base-excision repair"/>
    <property type="evidence" value="ECO:0007669"/>
    <property type="project" value="TreeGrafter"/>
</dbReference>
<dbReference type="InterPro" id="IPR018246">
    <property type="entry name" value="AP_endonuc_F2_Zn_BS"/>
</dbReference>
<dbReference type="InterPro" id="IPR001719">
    <property type="entry name" value="AP_endonuc_2"/>
</dbReference>
<dbReference type="GO" id="GO:0005634">
    <property type="term" value="C:nucleus"/>
    <property type="evidence" value="ECO:0007669"/>
    <property type="project" value="TreeGrafter"/>
</dbReference>
<reference evidence="1 2" key="1">
    <citation type="journal article" date="2020" name="ISME J.">
        <title>Uncovering the hidden diversity of litter-decomposition mechanisms in mushroom-forming fungi.</title>
        <authorList>
            <person name="Floudas D."/>
            <person name="Bentzer J."/>
            <person name="Ahren D."/>
            <person name="Johansson T."/>
            <person name="Persson P."/>
            <person name="Tunlid A."/>
        </authorList>
    </citation>
    <scope>NUCLEOTIDE SEQUENCE [LARGE SCALE GENOMIC DNA]</scope>
    <source>
        <strain evidence="1 2">CBS 175.51</strain>
    </source>
</reference>
<protein>
    <submittedName>
        <fullName evidence="1">Uncharacterized protein</fullName>
    </submittedName>
</protein>
<dbReference type="OrthoDB" id="7663182at2759"/>
<dbReference type="InterPro" id="IPR036237">
    <property type="entry name" value="Xyl_isomerase-like_sf"/>
</dbReference>
<dbReference type="AlphaFoldDB" id="A0A8H5B915"/>
<dbReference type="GO" id="GO:0003677">
    <property type="term" value="F:DNA binding"/>
    <property type="evidence" value="ECO:0007669"/>
    <property type="project" value="InterPro"/>
</dbReference>
<gene>
    <name evidence="1" type="ORF">D9611_014726</name>
</gene>
<dbReference type="GO" id="GO:0008270">
    <property type="term" value="F:zinc ion binding"/>
    <property type="evidence" value="ECO:0007669"/>
    <property type="project" value="InterPro"/>
</dbReference>
<organism evidence="1 2">
    <name type="scientific">Ephemerocybe angulata</name>
    <dbReference type="NCBI Taxonomy" id="980116"/>
    <lineage>
        <taxon>Eukaryota</taxon>
        <taxon>Fungi</taxon>
        <taxon>Dikarya</taxon>
        <taxon>Basidiomycota</taxon>
        <taxon>Agaricomycotina</taxon>
        <taxon>Agaricomycetes</taxon>
        <taxon>Agaricomycetidae</taxon>
        <taxon>Agaricales</taxon>
        <taxon>Agaricineae</taxon>
        <taxon>Psathyrellaceae</taxon>
        <taxon>Ephemerocybe</taxon>
    </lineage>
</organism>
<comment type="caution">
    <text evidence="1">The sequence shown here is derived from an EMBL/GenBank/DDBJ whole genome shotgun (WGS) entry which is preliminary data.</text>
</comment>
<keyword evidence="2" id="KW-1185">Reference proteome</keyword>
<sequence length="448" mass="48402">MKKAKEVDTATFLPHVQSPWKVGAHVSAAGGVENAVENTAAIGFVSPHPFSLAIAFPLPSFHPSILPSFLPSFRPSLPCHPPLTTHNDICHPPNGKARHSPHPPYASSKSVWRSMATTLPHGNYLINLGNPDAAKKAKSYECFVDDLRRCEALGLNSTFTLLSSLRHSTNTHVGNTLVLSISGSTPPVRLHAHGSLTLKYYNFHPGSTVGNATPEESIQHIMDSLKAAHKEPKGIVMVLENMVRPLLIALGLPAEHCTHISFHPPYALSDTPLQPPCHIRPLMLYLCSPCTPFTLHNTPACTSAPSSRCARSPHYISYICSRSTPPHAYALLHLHSHARNHAVHVHPHSILPSGPWHPPPAHSCSSSTLHDDPRQAGAGNIISSSFAQIAAIIALVEDKTQVGVCVDTCHAHPVGMMLVRARDGRIPVSPSCFSFGWLVVVFASWLCA</sequence>
<dbReference type="EMBL" id="JAACJK010000177">
    <property type="protein sequence ID" value="KAF5318891.1"/>
    <property type="molecule type" value="Genomic_DNA"/>
</dbReference>
<proteinExistence type="predicted"/>
<evidence type="ECO:0000313" key="2">
    <source>
        <dbReference type="Proteomes" id="UP000541558"/>
    </source>
</evidence>
<dbReference type="SUPFAM" id="SSF51658">
    <property type="entry name" value="Xylose isomerase-like"/>
    <property type="match status" value="2"/>
</dbReference>
<dbReference type="PANTHER" id="PTHR21445:SF0">
    <property type="entry name" value="APURINIC-APYRIMIDINIC ENDONUCLEASE"/>
    <property type="match status" value="1"/>
</dbReference>
<dbReference type="PROSITE" id="PS00730">
    <property type="entry name" value="AP_NUCLEASE_F2_2"/>
    <property type="match status" value="1"/>
</dbReference>
<name>A0A8H5B915_9AGAR</name>
<dbReference type="PROSITE" id="PS00729">
    <property type="entry name" value="AP_NUCLEASE_F2_1"/>
    <property type="match status" value="1"/>
</dbReference>
<evidence type="ECO:0000313" key="1">
    <source>
        <dbReference type="EMBL" id="KAF5318891.1"/>
    </source>
</evidence>
<dbReference type="GO" id="GO:0008081">
    <property type="term" value="F:phosphoric diester hydrolase activity"/>
    <property type="evidence" value="ECO:0007669"/>
    <property type="project" value="TreeGrafter"/>
</dbReference>
<dbReference type="GO" id="GO:0005739">
    <property type="term" value="C:mitochondrion"/>
    <property type="evidence" value="ECO:0007669"/>
    <property type="project" value="TreeGrafter"/>
</dbReference>